<dbReference type="RefSeq" id="WP_144332254.1">
    <property type="nucleotide sequence ID" value="NZ_VLPL01000002.1"/>
</dbReference>
<accession>A0A556N3D3</accession>
<gene>
    <name evidence="1" type="ORF">FO442_06030</name>
</gene>
<sequence length="299" mass="34223">MKKVLFLFGMLVSACSYGQFNHIQYKTDCDVAYRFAIDSLNYSKCLGQLSKVSKKYGKLYCEEYILMAHCYKKQGKGTKSAKCLRKAWSNYGFDMACLTQIKQIDLGEINKGYTAKQQKFVQQGFDNFAKLKRSNTDSLMLVLQTMLEADQVPRMKFYSDTPIDTVAVNREIAQTDSVNMIAFKEIIYKLGYPGEWILPGNSSQAFVLLVHSSYNQAFFDEMQPVLLHEVIQGRMPPSYYALWLDRHNSVRDLPQDYGMLAVPANLNLTEKQKQAIAANRLKIGLIKNCPIPTQLLMFR</sequence>
<dbReference type="AlphaFoldDB" id="A0A556N3D3"/>
<name>A0A556N3D3_9FLAO</name>
<dbReference type="EMBL" id="VLPL01000002">
    <property type="protein sequence ID" value="TSJ46717.1"/>
    <property type="molecule type" value="Genomic_DNA"/>
</dbReference>
<evidence type="ECO:0000313" key="2">
    <source>
        <dbReference type="Proteomes" id="UP000316008"/>
    </source>
</evidence>
<dbReference type="OrthoDB" id="648842at2"/>
<evidence type="ECO:0000313" key="1">
    <source>
        <dbReference type="EMBL" id="TSJ46717.1"/>
    </source>
</evidence>
<organism evidence="1 2">
    <name type="scientific">Fluviicola chungangensis</name>
    <dbReference type="NCBI Taxonomy" id="2597671"/>
    <lineage>
        <taxon>Bacteria</taxon>
        <taxon>Pseudomonadati</taxon>
        <taxon>Bacteroidota</taxon>
        <taxon>Flavobacteriia</taxon>
        <taxon>Flavobacteriales</taxon>
        <taxon>Crocinitomicaceae</taxon>
        <taxon>Fluviicola</taxon>
    </lineage>
</organism>
<protein>
    <submittedName>
        <fullName evidence="1">Uncharacterized protein</fullName>
    </submittedName>
</protein>
<keyword evidence="2" id="KW-1185">Reference proteome</keyword>
<comment type="caution">
    <text evidence="1">The sequence shown here is derived from an EMBL/GenBank/DDBJ whole genome shotgun (WGS) entry which is preliminary data.</text>
</comment>
<reference evidence="1 2" key="1">
    <citation type="submission" date="2019-07" db="EMBL/GenBank/DDBJ databases">
        <authorList>
            <person name="Huq M.A."/>
        </authorList>
    </citation>
    <scope>NUCLEOTIDE SEQUENCE [LARGE SCALE GENOMIC DNA]</scope>
    <source>
        <strain evidence="1 2">MAH-3</strain>
    </source>
</reference>
<dbReference type="PROSITE" id="PS51257">
    <property type="entry name" value="PROKAR_LIPOPROTEIN"/>
    <property type="match status" value="1"/>
</dbReference>
<proteinExistence type="predicted"/>
<dbReference type="Proteomes" id="UP000316008">
    <property type="component" value="Unassembled WGS sequence"/>
</dbReference>